<keyword evidence="2" id="KW-1185">Reference proteome</keyword>
<evidence type="ECO:0000313" key="1">
    <source>
        <dbReference type="EMBL" id="OQP65840.1"/>
    </source>
</evidence>
<comment type="caution">
    <text evidence="1">The sequence shown here is derived from an EMBL/GenBank/DDBJ whole genome shotgun (WGS) entry which is preliminary data.</text>
</comment>
<accession>A0A1V9G5J4</accession>
<protein>
    <submittedName>
        <fullName evidence="1">Uncharacterized protein</fullName>
    </submittedName>
</protein>
<name>A0A1V9G5J4_9BACT</name>
<sequence length="189" mass="22672">MSTLIEFTHEFSQGVWKLYISDKSKRLIEYVDEDPFYVLSEVFSDQWNFITEELRDWLIIGLSSDNTVYDDWGERLTLVVFHDHLAFLIEALIIIYVRNLEDVDKKEKIPPYKIHLLSDKQRTNPKQIIEHFFEQFPTTYIMRELDDWFTASLTYPGHWRDNVVSPYHAQRVNEKVLCLIKTAERLLRP</sequence>
<dbReference type="OrthoDB" id="660750at2"/>
<reference evidence="1 2" key="1">
    <citation type="submission" date="2016-03" db="EMBL/GenBank/DDBJ databases">
        <title>Niastella vici sp. nov., isolated from farmland soil.</title>
        <authorList>
            <person name="Chen L."/>
            <person name="Wang D."/>
            <person name="Yang S."/>
            <person name="Wang G."/>
        </authorList>
    </citation>
    <scope>NUCLEOTIDE SEQUENCE [LARGE SCALE GENOMIC DNA]</scope>
    <source>
        <strain evidence="1 2">DJ57</strain>
    </source>
</reference>
<dbReference type="STRING" id="1703345.A3860_14700"/>
<organism evidence="1 2">
    <name type="scientific">Niastella vici</name>
    <dbReference type="NCBI Taxonomy" id="1703345"/>
    <lineage>
        <taxon>Bacteria</taxon>
        <taxon>Pseudomonadati</taxon>
        <taxon>Bacteroidota</taxon>
        <taxon>Chitinophagia</taxon>
        <taxon>Chitinophagales</taxon>
        <taxon>Chitinophagaceae</taxon>
        <taxon>Niastella</taxon>
    </lineage>
</organism>
<proteinExistence type="predicted"/>
<evidence type="ECO:0000313" key="2">
    <source>
        <dbReference type="Proteomes" id="UP000192796"/>
    </source>
</evidence>
<dbReference type="EMBL" id="LVYD01000013">
    <property type="protein sequence ID" value="OQP65840.1"/>
    <property type="molecule type" value="Genomic_DNA"/>
</dbReference>
<dbReference type="Proteomes" id="UP000192796">
    <property type="component" value="Unassembled WGS sequence"/>
</dbReference>
<dbReference type="AlphaFoldDB" id="A0A1V9G5J4"/>
<dbReference type="RefSeq" id="WP_081145683.1">
    <property type="nucleotide sequence ID" value="NZ_LVYD01000013.1"/>
</dbReference>
<gene>
    <name evidence="1" type="ORF">A3860_14700</name>
</gene>